<dbReference type="InterPro" id="IPR036291">
    <property type="entry name" value="NAD(P)-bd_dom_sf"/>
</dbReference>
<reference evidence="2 3" key="1">
    <citation type="submission" date="2020-02" db="EMBL/GenBank/DDBJ databases">
        <authorList>
            <person name="Zheng R.K."/>
            <person name="Sun C.M."/>
        </authorList>
    </citation>
    <scope>NUCLEOTIDE SEQUENCE [LARGE SCALE GENOMIC DNA]</scope>
    <source>
        <strain evidence="3">rifampicinis</strain>
    </source>
</reference>
<sequence length="374" mass="40681">MTQNATSEATFAFIIHPIQIKKDVSRKFPILGRILPEPVINYASRFFPPLYISEITGIQSQDTGQTIRGWFLSVPYTPPTMMALPVETVYNKIVATGRKAEALGARTLGLGAYNSVVGDAGVTIAQRLDIPVTTGDSYTVSIAIDALAEAAQHMNIDMAQATVAVVGATGAIGKACAQLLARCAGQLLVVGRREDATEQVRELCEGHKAHVTASTDIHSIYAADMVLTVTSAVNAVIEPQHLKPGAVVLDVARPRDVSRLVAQQRDDVLVIEGGMVEVPGEQADFHFNFGFPPKKAFACMAETMALAMEGIYEDYTVGRDLEIWRIEQISEIATRHGFRLSGLRSFEHAVTPETISAVRERAFENRKVWKPAFS</sequence>
<proteinExistence type="predicted"/>
<organism evidence="2 3">
    <name type="scientific">Phototrophicus methaneseepsis</name>
    <dbReference type="NCBI Taxonomy" id="2710758"/>
    <lineage>
        <taxon>Bacteria</taxon>
        <taxon>Bacillati</taxon>
        <taxon>Chloroflexota</taxon>
        <taxon>Candidatus Thermofontia</taxon>
        <taxon>Phototrophicales</taxon>
        <taxon>Phototrophicaceae</taxon>
        <taxon>Phototrophicus</taxon>
    </lineage>
</organism>
<evidence type="ECO:0000313" key="3">
    <source>
        <dbReference type="Proteomes" id="UP000594468"/>
    </source>
</evidence>
<dbReference type="AlphaFoldDB" id="A0A7S8IE37"/>
<protein>
    <submittedName>
        <fullName evidence="2">Shikimate dehydrogenase</fullName>
    </submittedName>
</protein>
<evidence type="ECO:0000259" key="1">
    <source>
        <dbReference type="Pfam" id="PF01488"/>
    </source>
</evidence>
<dbReference type="InterPro" id="IPR006151">
    <property type="entry name" value="Shikm_DH/Glu-tRNA_Rdtase"/>
</dbReference>
<name>A0A7S8IE37_9CHLR</name>
<keyword evidence="3" id="KW-1185">Reference proteome</keyword>
<dbReference type="SUPFAM" id="SSF51735">
    <property type="entry name" value="NAD(P)-binding Rossmann-fold domains"/>
    <property type="match status" value="1"/>
</dbReference>
<gene>
    <name evidence="2" type="ORF">G4Y79_21335</name>
</gene>
<dbReference type="Proteomes" id="UP000594468">
    <property type="component" value="Chromosome"/>
</dbReference>
<dbReference type="EMBL" id="CP062983">
    <property type="protein sequence ID" value="QPC82201.1"/>
    <property type="molecule type" value="Genomic_DNA"/>
</dbReference>
<dbReference type="RefSeq" id="WP_195170270.1">
    <property type="nucleotide sequence ID" value="NZ_CP062983.1"/>
</dbReference>
<evidence type="ECO:0000313" key="2">
    <source>
        <dbReference type="EMBL" id="QPC82201.1"/>
    </source>
</evidence>
<dbReference type="Pfam" id="PF01488">
    <property type="entry name" value="Shikimate_DH"/>
    <property type="match status" value="1"/>
</dbReference>
<dbReference type="Gene3D" id="3.40.50.720">
    <property type="entry name" value="NAD(P)-binding Rossmann-like Domain"/>
    <property type="match status" value="1"/>
</dbReference>
<feature type="domain" description="Quinate/shikimate 5-dehydrogenase/glutamyl-tRNA reductase" evidence="1">
    <location>
        <begin position="151"/>
        <end position="265"/>
    </location>
</feature>
<dbReference type="KEGG" id="pmet:G4Y79_21335"/>
<accession>A0A7S8IE37</accession>